<dbReference type="GO" id="GO:0046373">
    <property type="term" value="P:L-arabinose metabolic process"/>
    <property type="evidence" value="ECO:0007669"/>
    <property type="project" value="InterPro"/>
</dbReference>
<dbReference type="Gene3D" id="3.20.20.80">
    <property type="entry name" value="Glycosidases"/>
    <property type="match status" value="1"/>
</dbReference>
<reference evidence="9 10" key="1">
    <citation type="submission" date="2016-09" db="EMBL/GenBank/DDBJ databases">
        <title>Aspergillus awamori IFM 58123T.</title>
        <authorList>
            <person name="Kusuya Y."/>
            <person name="Shimizu M."/>
            <person name="Takahashi H."/>
            <person name="Yaguchi T."/>
        </authorList>
    </citation>
    <scope>NUCLEOTIDE SEQUENCE [LARGE SCALE GENOMIC DNA]</scope>
    <source>
        <strain evidence="9 10">IFM 58123</strain>
    </source>
</reference>
<feature type="domain" description="Alpha-L-arabinofuranosidase C-terminal" evidence="8">
    <location>
        <begin position="494"/>
        <end position="672"/>
    </location>
</feature>
<dbReference type="Pfam" id="PF06964">
    <property type="entry name" value="Alpha-L-AF_C"/>
    <property type="match status" value="1"/>
</dbReference>
<dbReference type="PANTHER" id="PTHR31776">
    <property type="entry name" value="ALPHA-L-ARABINOFURANOSIDASE 1"/>
    <property type="match status" value="1"/>
</dbReference>
<dbReference type="EC" id="3.2.1.55" evidence="4"/>
<dbReference type="InterPro" id="IPR051563">
    <property type="entry name" value="Glycosyl_Hydrolase_51"/>
</dbReference>
<dbReference type="Proteomes" id="UP000286921">
    <property type="component" value="Unassembled WGS sequence"/>
</dbReference>
<evidence type="ECO:0000259" key="8">
    <source>
        <dbReference type="SMART" id="SM00813"/>
    </source>
</evidence>
<comment type="catalytic activity">
    <reaction evidence="1">
        <text>Hydrolysis of terminal non-reducing alpha-L-arabinofuranoside residues in alpha-L-arabinosides.</text>
        <dbReference type="EC" id="3.2.1.55"/>
    </reaction>
</comment>
<evidence type="ECO:0000256" key="7">
    <source>
        <dbReference type="ARBA" id="ARBA00023180"/>
    </source>
</evidence>
<dbReference type="InterPro" id="IPR010720">
    <property type="entry name" value="Alpha-L-AF_C"/>
</dbReference>
<comment type="pathway">
    <text evidence="2">Glycan metabolism; L-arabinan degradation.</text>
</comment>
<keyword evidence="10" id="KW-1185">Reference proteome</keyword>
<dbReference type="InterPro" id="IPR055235">
    <property type="entry name" value="ASD1_cat"/>
</dbReference>
<keyword evidence="7" id="KW-0325">Glycoprotein</keyword>
<proteinExistence type="inferred from homology"/>
<evidence type="ECO:0000313" key="10">
    <source>
        <dbReference type="Proteomes" id="UP000286921"/>
    </source>
</evidence>
<dbReference type="GO" id="GO:0031222">
    <property type="term" value="P:arabinan catabolic process"/>
    <property type="evidence" value="ECO:0007669"/>
    <property type="project" value="UniProtKB-UniPathway"/>
</dbReference>
<comment type="similarity">
    <text evidence="3">Belongs to the glycosyl hydrolase 51 family.</text>
</comment>
<dbReference type="STRING" id="105351.A0A401KL82"/>
<evidence type="ECO:0000256" key="6">
    <source>
        <dbReference type="ARBA" id="ARBA00022801"/>
    </source>
</evidence>
<evidence type="ECO:0000256" key="4">
    <source>
        <dbReference type="ARBA" id="ARBA00012670"/>
    </source>
</evidence>
<accession>A0A401KL82</accession>
<evidence type="ECO:0000256" key="1">
    <source>
        <dbReference type="ARBA" id="ARBA00001462"/>
    </source>
</evidence>
<dbReference type="AlphaFoldDB" id="A0A401KL82"/>
<evidence type="ECO:0000256" key="5">
    <source>
        <dbReference type="ARBA" id="ARBA00022729"/>
    </source>
</evidence>
<dbReference type="PANTHER" id="PTHR31776:SF0">
    <property type="entry name" value="ALPHA-L-ARABINOFURANOSIDASE 1"/>
    <property type="match status" value="1"/>
</dbReference>
<dbReference type="Pfam" id="PF22848">
    <property type="entry name" value="ASD1_dom"/>
    <property type="match status" value="1"/>
</dbReference>
<keyword evidence="5" id="KW-0732">Signal</keyword>
<sequence length="679" mass="75554">MHDVITEDRGHRCDAANPTNKRLQYTYMICHEMIAVAKWLYIAVTAYFHRLRPVSHDYPALAARDNGTNGSVASPITLTVQESGGNQSSPLLYGVMFEEMDHSGDGGIHGQLLQNNGFQGDDPGLTAYKAIGPVDLMQDLINPVSGAITSSLQVSVDFEATGFVGFANTGYSGIPVMNETYSCQFWMMGEYSGTIMLQLAGSTNDTVYASHNITVKSSWGKFTHYQTSFNSSAAPDGDNEWRLLFNGSKMAGGMLNFGLVQLFPPTYKSRSNGLRNDVATFLEKTAPSFLRFPGGNNLEGLQIDSRWQWNLTVGPVVDRPGRQGDWFYPNTDALGLDEYLWWCEDMNMEPVLAVWDGKSYGGILSGDDLQPYIDDIMNELEYLLGPANSTYGSMRAQNGRSKPWSINYIEIGNEDDFTGGCDTYPDRFYQIYNAIRNSYPNITLIASNIDYLCLPIEPPPGLIYDYHYYRKPDDLVAMFDYWDNQPRTQPIMVGEYGCRDTSEADGIFWSSMQCSCSEAAHMIGLERNSDVVKMAAYAPLLQHFGYTQWSPTLFGFDSSPDSLTPSTSYYVQRMFSTNRGDTILPVNTTATFGPLYWVASRTNSAYFVKLANYGAQNQTVRIKVPQTKTGHVEMLYGPQNATNFVHNITVQPTMKNVTSSVGSYSLNMPPWGVAVLSVS</sequence>
<comment type="caution">
    <text evidence="9">The sequence shown here is derived from an EMBL/GenBank/DDBJ whole genome shotgun (WGS) entry which is preliminary data.</text>
</comment>
<dbReference type="GO" id="GO:0046556">
    <property type="term" value="F:alpha-L-arabinofuranosidase activity"/>
    <property type="evidence" value="ECO:0007669"/>
    <property type="project" value="UniProtKB-EC"/>
</dbReference>
<evidence type="ECO:0000256" key="2">
    <source>
        <dbReference type="ARBA" id="ARBA00004834"/>
    </source>
</evidence>
<evidence type="ECO:0000313" key="9">
    <source>
        <dbReference type="EMBL" id="GCB20001.1"/>
    </source>
</evidence>
<organism evidence="9 10">
    <name type="scientific">Aspergillus awamori</name>
    <name type="common">Black koji mold</name>
    <dbReference type="NCBI Taxonomy" id="105351"/>
    <lineage>
        <taxon>Eukaryota</taxon>
        <taxon>Fungi</taxon>
        <taxon>Dikarya</taxon>
        <taxon>Ascomycota</taxon>
        <taxon>Pezizomycotina</taxon>
        <taxon>Eurotiomycetes</taxon>
        <taxon>Eurotiomycetidae</taxon>
        <taxon>Eurotiales</taxon>
        <taxon>Aspergillaceae</taxon>
        <taxon>Aspergillus</taxon>
    </lineage>
</organism>
<dbReference type="EMBL" id="BDHI01000002">
    <property type="protein sequence ID" value="GCB20001.1"/>
    <property type="molecule type" value="Genomic_DNA"/>
</dbReference>
<dbReference type="UniPathway" id="UPA00667"/>
<evidence type="ECO:0000256" key="3">
    <source>
        <dbReference type="ARBA" id="ARBA00007186"/>
    </source>
</evidence>
<name>A0A401KL82_ASPAW</name>
<protein>
    <recommendedName>
        <fullName evidence="4">non-reducing end alpha-L-arabinofuranosidase</fullName>
        <ecNumber evidence="4">3.2.1.55</ecNumber>
    </recommendedName>
</protein>
<gene>
    <name evidence="9" type="ORF">AAWM_02886</name>
</gene>
<dbReference type="SUPFAM" id="SSF51445">
    <property type="entry name" value="(Trans)glycosidases"/>
    <property type="match status" value="1"/>
</dbReference>
<dbReference type="SMART" id="SM00813">
    <property type="entry name" value="Alpha-L-AF_C"/>
    <property type="match status" value="1"/>
</dbReference>
<dbReference type="InterPro" id="IPR017853">
    <property type="entry name" value="GH"/>
</dbReference>
<keyword evidence="6" id="KW-0378">Hydrolase</keyword>